<reference evidence="2 3" key="1">
    <citation type="submission" date="2024-08" db="EMBL/GenBank/DDBJ databases">
        <authorList>
            <person name="Paterson S."/>
        </authorList>
    </citation>
    <scope>NUCLEOTIDE SEQUENCE [LARGE SCALE GENOMIC DNA]</scope>
</reference>
<evidence type="ECO:0000313" key="3">
    <source>
        <dbReference type="Proteomes" id="UP001189180"/>
    </source>
</evidence>
<accession>A0ABC9HJ33</accession>
<sequence>MQLVFTPSTKQRFRGAWSCEHEQNEAEVPLVLNRFPHHSDQTRDYRTLVLRYLDNNDKNKNNNNNGDNTINKNKRQHETRHKQTTYIKISF</sequence>
<feature type="region of interest" description="Disordered" evidence="1">
    <location>
        <begin position="55"/>
        <end position="91"/>
    </location>
</feature>
<dbReference type="EMBL" id="CANUEZ050000441">
    <property type="protein sequence ID" value="CAM0512866.1"/>
    <property type="molecule type" value="Genomic_DNA"/>
</dbReference>
<evidence type="ECO:0000313" key="2">
    <source>
        <dbReference type="EMBL" id="CAM0512866.1"/>
    </source>
</evidence>
<gene>
    <name evidence="2" type="ORF">FHB240107_LOCUS6614</name>
</gene>
<dbReference type="AlphaFoldDB" id="A0ABC9HJ33"/>
<proteinExistence type="predicted"/>
<organism evidence="2 3">
    <name type="scientific">Fasciola hepatica</name>
    <name type="common">Liver fluke</name>
    <dbReference type="NCBI Taxonomy" id="6192"/>
    <lineage>
        <taxon>Eukaryota</taxon>
        <taxon>Metazoa</taxon>
        <taxon>Spiralia</taxon>
        <taxon>Lophotrochozoa</taxon>
        <taxon>Platyhelminthes</taxon>
        <taxon>Trematoda</taxon>
        <taxon>Digenea</taxon>
        <taxon>Plagiorchiida</taxon>
        <taxon>Echinostomata</taxon>
        <taxon>Echinostomatoidea</taxon>
        <taxon>Fasciolidae</taxon>
        <taxon>Fasciola</taxon>
    </lineage>
</organism>
<name>A0ABC9HJ33_FASHE</name>
<feature type="compositionally biased region" description="Low complexity" evidence="1">
    <location>
        <begin position="61"/>
        <end position="71"/>
    </location>
</feature>
<keyword evidence="3" id="KW-1185">Reference proteome</keyword>
<comment type="caution">
    <text evidence="2">The sequence shown here is derived from an EMBL/GenBank/DDBJ whole genome shotgun (WGS) entry which is preliminary data.</text>
</comment>
<feature type="compositionally biased region" description="Basic residues" evidence="1">
    <location>
        <begin position="72"/>
        <end position="83"/>
    </location>
</feature>
<evidence type="ECO:0000256" key="1">
    <source>
        <dbReference type="SAM" id="MobiDB-lite"/>
    </source>
</evidence>
<dbReference type="Proteomes" id="UP001189180">
    <property type="component" value="Unassembled WGS sequence"/>
</dbReference>
<protein>
    <submittedName>
        <fullName evidence="2">Uncharacterized protein</fullName>
    </submittedName>
</protein>